<proteinExistence type="predicted"/>
<dbReference type="Pfam" id="PF24434">
    <property type="entry name" value="DUF7557"/>
    <property type="match status" value="1"/>
</dbReference>
<name>L0HHY8_METFS</name>
<protein>
    <submittedName>
        <fullName evidence="1">Uncharacterized protein</fullName>
    </submittedName>
</protein>
<gene>
    <name evidence="1" type="ordered locus">Metfor_2389</name>
</gene>
<dbReference type="InterPro" id="IPR055979">
    <property type="entry name" value="DUF7557"/>
</dbReference>
<accession>L0HHY8</accession>
<dbReference type="AlphaFoldDB" id="L0HHY8"/>
<dbReference type="eggNOG" id="arCOG03966">
    <property type="taxonomic scope" value="Archaea"/>
</dbReference>
<evidence type="ECO:0000313" key="2">
    <source>
        <dbReference type="Proteomes" id="UP000010824"/>
    </source>
</evidence>
<reference evidence="1 2" key="2">
    <citation type="journal article" date="2014" name="Genome Announc.">
        <title>Complete Genome Sequence of Methanoregula formicica SMSPT, a Mesophilic Hydrogenotrophic Methanogen Isolated from a Methanogenic Upflow Anaerobic Sludge Blanket Reactor.</title>
        <authorList>
            <person name="Yamamoto K."/>
            <person name="Tamaki H."/>
            <person name="Cadillo-Quiroz H."/>
            <person name="Imachi H."/>
            <person name="Kyrpides N."/>
            <person name="Woyke T."/>
            <person name="Goodwin L."/>
            <person name="Zinder S.H."/>
            <person name="Kamagata Y."/>
            <person name="Liu W.T."/>
        </authorList>
    </citation>
    <scope>NUCLEOTIDE SEQUENCE [LARGE SCALE GENOMIC DNA]</scope>
    <source>
        <strain evidence="2">DSM 22288 / NBRC 105244 / SMSP</strain>
    </source>
</reference>
<organism evidence="1 2">
    <name type="scientific">Methanoregula formicica (strain DSM 22288 / NBRC 105244 / SMSP)</name>
    <dbReference type="NCBI Taxonomy" id="593750"/>
    <lineage>
        <taxon>Archaea</taxon>
        <taxon>Methanobacteriati</taxon>
        <taxon>Methanobacteriota</taxon>
        <taxon>Stenosarchaea group</taxon>
        <taxon>Methanomicrobia</taxon>
        <taxon>Methanomicrobiales</taxon>
        <taxon>Methanoregulaceae</taxon>
        <taxon>Methanoregula</taxon>
    </lineage>
</organism>
<reference evidence="2" key="1">
    <citation type="submission" date="2011-12" db="EMBL/GenBank/DDBJ databases">
        <title>Complete sequence of Methanoregula formicicum SMSP.</title>
        <authorList>
            <person name="Lucas S."/>
            <person name="Han J."/>
            <person name="Lapidus A."/>
            <person name="Cheng J.-F."/>
            <person name="Goodwin L."/>
            <person name="Pitluck S."/>
            <person name="Peters L."/>
            <person name="Ovchinnikova G."/>
            <person name="Teshima H."/>
            <person name="Detter J.C."/>
            <person name="Han C."/>
            <person name="Tapia R."/>
            <person name="Land M."/>
            <person name="Hauser L."/>
            <person name="Kyrpides N."/>
            <person name="Ivanova N."/>
            <person name="Pagani I."/>
            <person name="Imachi H."/>
            <person name="Tamaki H."/>
            <person name="Sekiguchi Y."/>
            <person name="Kamagata Y."/>
            <person name="Cadillo-Quiroz H."/>
            <person name="Zinder S."/>
            <person name="Liu W.-T."/>
            <person name="Woyke T."/>
        </authorList>
    </citation>
    <scope>NUCLEOTIDE SEQUENCE [LARGE SCALE GENOMIC DNA]</scope>
    <source>
        <strain evidence="2">DSM 22288 / NBRC 105244 / SMSP</strain>
    </source>
</reference>
<dbReference type="HOGENOM" id="CLU_2820827_0_0_2"/>
<keyword evidence="2" id="KW-1185">Reference proteome</keyword>
<evidence type="ECO:0000313" key="1">
    <source>
        <dbReference type="EMBL" id="AGB03391.1"/>
    </source>
</evidence>
<dbReference type="EMBL" id="CP003167">
    <property type="protein sequence ID" value="AGB03391.1"/>
    <property type="molecule type" value="Genomic_DNA"/>
</dbReference>
<dbReference type="Proteomes" id="UP000010824">
    <property type="component" value="Chromosome"/>
</dbReference>
<sequence length="66" mass="7793">MDIFIHWYDDYILGISGQKKYAMGLTTIKIQTETRDKLADLGKKSESYDTILNRLIDFYRDNAKKE</sequence>
<dbReference type="KEGG" id="mfo:Metfor_2389"/>
<dbReference type="InParanoid" id="L0HHY8"/>